<dbReference type="Pfam" id="PF04833">
    <property type="entry name" value="COBRA"/>
    <property type="match status" value="1"/>
</dbReference>
<keyword evidence="4 7" id="KW-0732">Signal</keyword>
<dbReference type="AlphaFoldDB" id="A0ABD3JNJ0"/>
<feature type="signal peptide" evidence="7">
    <location>
        <begin position="1"/>
        <end position="20"/>
    </location>
</feature>
<dbReference type="Proteomes" id="UP001634007">
    <property type="component" value="Unassembled WGS sequence"/>
</dbReference>
<dbReference type="InterPro" id="IPR006918">
    <property type="entry name" value="COBRA_pln"/>
</dbReference>
<keyword evidence="3" id="KW-0336">GPI-anchor</keyword>
<gene>
    <name evidence="9" type="ORF">ACJRO7_033188</name>
</gene>
<keyword evidence="6" id="KW-0449">Lipoprotein</keyword>
<evidence type="ECO:0000313" key="9">
    <source>
        <dbReference type="EMBL" id="KAL3728553.1"/>
    </source>
</evidence>
<evidence type="ECO:0000256" key="3">
    <source>
        <dbReference type="ARBA" id="ARBA00022622"/>
    </source>
</evidence>
<name>A0ABD3JNJ0_EUCGL</name>
<feature type="domain" description="COBRA C-terminal" evidence="8">
    <location>
        <begin position="251"/>
        <end position="385"/>
    </location>
</feature>
<comment type="caution">
    <text evidence="9">The sequence shown here is derived from an EMBL/GenBank/DDBJ whole genome shotgun (WGS) entry which is preliminary data.</text>
</comment>
<keyword evidence="10" id="KW-1185">Reference proteome</keyword>
<proteinExistence type="inferred from homology"/>
<dbReference type="PANTHER" id="PTHR31673:SF3">
    <property type="entry name" value="COBRA-LIKE PROTEIN 4"/>
    <property type="match status" value="1"/>
</dbReference>
<evidence type="ECO:0000259" key="8">
    <source>
        <dbReference type="Pfam" id="PF25079"/>
    </source>
</evidence>
<evidence type="ECO:0000256" key="1">
    <source>
        <dbReference type="ARBA" id="ARBA00004609"/>
    </source>
</evidence>
<evidence type="ECO:0000256" key="5">
    <source>
        <dbReference type="ARBA" id="ARBA00023180"/>
    </source>
</evidence>
<comment type="subcellular location">
    <subcellularLocation>
        <location evidence="1">Cell membrane</location>
        <topology evidence="1">Lipid-anchor</topology>
        <topology evidence="1">GPI-anchor</topology>
    </subcellularLocation>
</comment>
<dbReference type="Pfam" id="PF25079">
    <property type="entry name" value="COB_C"/>
    <property type="match status" value="1"/>
</dbReference>
<dbReference type="PANTHER" id="PTHR31673">
    <property type="entry name" value="PROTEIN COBRA"/>
    <property type="match status" value="1"/>
</dbReference>
<dbReference type="PIRSF" id="PIRSF038122">
    <property type="entry name" value="COBRA"/>
    <property type="match status" value="1"/>
</dbReference>
<evidence type="ECO:0000256" key="7">
    <source>
        <dbReference type="SAM" id="SignalP"/>
    </source>
</evidence>
<reference evidence="9 10" key="1">
    <citation type="submission" date="2024-11" db="EMBL/GenBank/DDBJ databases">
        <title>Chromosome-level genome assembly of Eucalyptus globulus Labill. provides insights into its genome evolution.</title>
        <authorList>
            <person name="Li X."/>
        </authorList>
    </citation>
    <scope>NUCLEOTIDE SEQUENCE [LARGE SCALE GENOMIC DNA]</scope>
    <source>
        <strain evidence="9">CL2024</strain>
        <tissue evidence="9">Fresh tender leaves</tissue>
    </source>
</reference>
<protein>
    <recommendedName>
        <fullName evidence="8">COBRA C-terminal domain-containing protein</fullName>
    </recommendedName>
</protein>
<keyword evidence="3" id="KW-0472">Membrane</keyword>
<comment type="similarity">
    <text evidence="2">Belongs to the COBRA family.</text>
</comment>
<feature type="chain" id="PRO_5044886248" description="COBRA C-terminal domain-containing protein" evidence="7">
    <location>
        <begin position="21"/>
        <end position="389"/>
    </location>
</feature>
<dbReference type="GO" id="GO:0098552">
    <property type="term" value="C:side of membrane"/>
    <property type="evidence" value="ECO:0007669"/>
    <property type="project" value="UniProtKB-KW"/>
</dbReference>
<keyword evidence="5" id="KW-0325">Glycoprotein</keyword>
<dbReference type="GO" id="GO:0005886">
    <property type="term" value="C:plasma membrane"/>
    <property type="evidence" value="ECO:0007669"/>
    <property type="project" value="UniProtKB-SubCell"/>
</dbReference>
<evidence type="ECO:0000313" key="10">
    <source>
        <dbReference type="Proteomes" id="UP001634007"/>
    </source>
</evidence>
<dbReference type="InterPro" id="IPR056900">
    <property type="entry name" value="COB_C"/>
</dbReference>
<dbReference type="EMBL" id="JBJKBG010000008">
    <property type="protein sequence ID" value="KAL3728553.1"/>
    <property type="molecule type" value="Genomic_DNA"/>
</dbReference>
<evidence type="ECO:0000256" key="4">
    <source>
        <dbReference type="ARBA" id="ARBA00022729"/>
    </source>
</evidence>
<evidence type="ECO:0000256" key="6">
    <source>
        <dbReference type="ARBA" id="ARBA00023288"/>
    </source>
</evidence>
<accession>A0ABD3JNJ0</accession>
<evidence type="ECO:0000256" key="2">
    <source>
        <dbReference type="ARBA" id="ARBA00005507"/>
    </source>
</evidence>
<organism evidence="9 10">
    <name type="scientific">Eucalyptus globulus</name>
    <name type="common">Tasmanian blue gum</name>
    <dbReference type="NCBI Taxonomy" id="34317"/>
    <lineage>
        <taxon>Eukaryota</taxon>
        <taxon>Viridiplantae</taxon>
        <taxon>Streptophyta</taxon>
        <taxon>Embryophyta</taxon>
        <taxon>Tracheophyta</taxon>
        <taxon>Spermatophyta</taxon>
        <taxon>Magnoliopsida</taxon>
        <taxon>eudicotyledons</taxon>
        <taxon>Gunneridae</taxon>
        <taxon>Pentapetalae</taxon>
        <taxon>rosids</taxon>
        <taxon>malvids</taxon>
        <taxon>Myrtales</taxon>
        <taxon>Myrtaceae</taxon>
        <taxon>Myrtoideae</taxon>
        <taxon>Eucalypteae</taxon>
        <taxon>Eucalyptus</taxon>
    </lineage>
</organism>
<sequence length="389" mass="42691">MWPPLLCLLSFTAIFTCARGGGDDPLNLNGNITIRWDIVSWTPDGYVASVDIMNYQQYRTVTEPGWRLGWTWARREVIWSMVGVRPLRRGDCSSFKDGIPASCTRSPTVADLTANMPSREKIDGCCKGGVLLTQLQDARKSVAKFQIAVGAAGTTSKTVQLPKNYTLAAPGGGGYSCSSAKIVPPTKFLSKDQKRVTLAMMTWQVVCRYAPPRGYKPPCCVSLSSDQGMKVPCATCACSCKPSDAKSCAPSSGKTERGKSPVQCTNHMCPININWHLLSKSKGSVRWFEVSISNLNRHANYTDWILMIQHPAVQKFVNANTYYWSLPSELGSMDVLWGIENYDQGLGPLGTGHSTAKFVISYKGSPGNWNFSSNVFFNGDRCTNPPLPR</sequence>